<keyword evidence="3" id="KW-1185">Reference proteome</keyword>
<dbReference type="PANTHER" id="PTHR11439:SF467">
    <property type="entry name" value="INTEGRASE CATALYTIC DOMAIN-CONTAINING PROTEIN"/>
    <property type="match status" value="1"/>
</dbReference>
<evidence type="ECO:0000313" key="3">
    <source>
        <dbReference type="Proteomes" id="UP001341281"/>
    </source>
</evidence>
<sequence>MDVKTAFFNGGLNENVFMAQPKGFVVQGKENMGCHLKKFIYGLKQASRQWYLKFDETIQKFGFKENDEDNCIYAKFRNKRHIENVLKRYGMQVYNAGPVPIAKGDEFENFQCPKNQYEKDHMKSVPYVSAIESIMYAQVCTRPDLTFTTEMLGRYQLNTGRAHWIAVKKALRYLQGTKDLMLTYRKTDALQLVSYADADWARCKDTKKSTSRYVFALAGGPYHGKSYKQSIVA</sequence>
<evidence type="ECO:0000259" key="1">
    <source>
        <dbReference type="Pfam" id="PF07727"/>
    </source>
</evidence>
<gene>
    <name evidence="2" type="ORF">U9M48_039218</name>
</gene>
<dbReference type="AlphaFoldDB" id="A0AAQ3XCH0"/>
<dbReference type="PANTHER" id="PTHR11439">
    <property type="entry name" value="GAG-POL-RELATED RETROTRANSPOSON"/>
    <property type="match status" value="1"/>
</dbReference>
<evidence type="ECO:0000313" key="2">
    <source>
        <dbReference type="EMBL" id="WVZ93220.1"/>
    </source>
</evidence>
<dbReference type="Pfam" id="PF07727">
    <property type="entry name" value="RVT_2"/>
    <property type="match status" value="1"/>
</dbReference>
<dbReference type="Proteomes" id="UP001341281">
    <property type="component" value="Chromosome 09"/>
</dbReference>
<name>A0AAQ3XCH0_PASNO</name>
<proteinExistence type="predicted"/>
<reference evidence="2 3" key="1">
    <citation type="submission" date="2024-02" db="EMBL/GenBank/DDBJ databases">
        <title>High-quality chromosome-scale genome assembly of Pensacola bahiagrass (Paspalum notatum Flugge var. saurae).</title>
        <authorList>
            <person name="Vega J.M."/>
            <person name="Podio M."/>
            <person name="Orjuela J."/>
            <person name="Siena L.A."/>
            <person name="Pessino S.C."/>
            <person name="Combes M.C."/>
            <person name="Mariac C."/>
            <person name="Albertini E."/>
            <person name="Pupilli F."/>
            <person name="Ortiz J.P.A."/>
            <person name="Leblanc O."/>
        </authorList>
    </citation>
    <scope>NUCLEOTIDE SEQUENCE [LARGE SCALE GENOMIC DNA]</scope>
    <source>
        <strain evidence="2">R1</strain>
        <tissue evidence="2">Leaf</tissue>
    </source>
</reference>
<accession>A0AAQ3XCH0</accession>
<dbReference type="EMBL" id="CP144753">
    <property type="protein sequence ID" value="WVZ93220.1"/>
    <property type="molecule type" value="Genomic_DNA"/>
</dbReference>
<protein>
    <recommendedName>
        <fullName evidence="1">Reverse transcriptase Ty1/copia-type domain-containing protein</fullName>
    </recommendedName>
</protein>
<feature type="domain" description="Reverse transcriptase Ty1/copia-type" evidence="1">
    <location>
        <begin position="1"/>
        <end position="78"/>
    </location>
</feature>
<organism evidence="2 3">
    <name type="scientific">Paspalum notatum var. saurae</name>
    <dbReference type="NCBI Taxonomy" id="547442"/>
    <lineage>
        <taxon>Eukaryota</taxon>
        <taxon>Viridiplantae</taxon>
        <taxon>Streptophyta</taxon>
        <taxon>Embryophyta</taxon>
        <taxon>Tracheophyta</taxon>
        <taxon>Spermatophyta</taxon>
        <taxon>Magnoliopsida</taxon>
        <taxon>Liliopsida</taxon>
        <taxon>Poales</taxon>
        <taxon>Poaceae</taxon>
        <taxon>PACMAD clade</taxon>
        <taxon>Panicoideae</taxon>
        <taxon>Andropogonodae</taxon>
        <taxon>Paspaleae</taxon>
        <taxon>Paspalinae</taxon>
        <taxon>Paspalum</taxon>
    </lineage>
</organism>
<dbReference type="InterPro" id="IPR013103">
    <property type="entry name" value="RVT_2"/>
</dbReference>